<accession>A0ABT0KMZ1</accession>
<evidence type="ECO:0000256" key="1">
    <source>
        <dbReference type="SAM" id="SignalP"/>
    </source>
</evidence>
<sequence length="134" mass="14964">MKKLIMVAMFAFFSVAANASYSTQQSVVIQIDQARANIESAVSCSIIYSHTPMATEADYYKGMVYENYSNLVEQLVLTGQSEQQARQTAMEQVVSQAQHMEKLLNDERAGGKAQFTQLLKQTAVQNQCVHYANL</sequence>
<keyword evidence="1" id="KW-0732">Signal</keyword>
<dbReference type="EMBL" id="JAKIKU010000003">
    <property type="protein sequence ID" value="MCL1044969.1"/>
    <property type="molecule type" value="Genomic_DNA"/>
</dbReference>
<dbReference type="Proteomes" id="UP001202134">
    <property type="component" value="Unassembled WGS sequence"/>
</dbReference>
<reference evidence="2 3" key="1">
    <citation type="submission" date="2022-01" db="EMBL/GenBank/DDBJ databases">
        <title>Whole genome-based taxonomy of the Shewanellaceae.</title>
        <authorList>
            <person name="Martin-Rodriguez A.J."/>
        </authorList>
    </citation>
    <scope>NUCLEOTIDE SEQUENCE [LARGE SCALE GENOMIC DNA]</scope>
    <source>
        <strain evidence="2 3">DSM 24955</strain>
    </source>
</reference>
<proteinExistence type="predicted"/>
<feature type="signal peptide" evidence="1">
    <location>
        <begin position="1"/>
        <end position="19"/>
    </location>
</feature>
<organism evidence="2 3">
    <name type="scientific">Shewanella electrodiphila</name>
    <dbReference type="NCBI Taxonomy" id="934143"/>
    <lineage>
        <taxon>Bacteria</taxon>
        <taxon>Pseudomonadati</taxon>
        <taxon>Pseudomonadota</taxon>
        <taxon>Gammaproteobacteria</taxon>
        <taxon>Alteromonadales</taxon>
        <taxon>Shewanellaceae</taxon>
        <taxon>Shewanella</taxon>
    </lineage>
</organism>
<comment type="caution">
    <text evidence="2">The sequence shown here is derived from an EMBL/GenBank/DDBJ whole genome shotgun (WGS) entry which is preliminary data.</text>
</comment>
<evidence type="ECO:0000313" key="2">
    <source>
        <dbReference type="EMBL" id="MCL1044969.1"/>
    </source>
</evidence>
<name>A0ABT0KMZ1_9GAMM</name>
<protein>
    <submittedName>
        <fullName evidence="2">Uncharacterized protein</fullName>
    </submittedName>
</protein>
<dbReference type="RefSeq" id="WP_229368721.1">
    <property type="nucleotide sequence ID" value="NZ_JAKIKU010000003.1"/>
</dbReference>
<feature type="chain" id="PRO_5047371197" evidence="1">
    <location>
        <begin position="20"/>
        <end position="134"/>
    </location>
</feature>
<keyword evidence="3" id="KW-1185">Reference proteome</keyword>
<gene>
    <name evidence="2" type="ORF">L2737_06450</name>
</gene>
<evidence type="ECO:0000313" key="3">
    <source>
        <dbReference type="Proteomes" id="UP001202134"/>
    </source>
</evidence>